<keyword evidence="2" id="KW-1185">Reference proteome</keyword>
<evidence type="ECO:0000313" key="1">
    <source>
        <dbReference type="EMBL" id="SCG40227.1"/>
    </source>
</evidence>
<evidence type="ECO:0000313" key="2">
    <source>
        <dbReference type="Proteomes" id="UP000198226"/>
    </source>
</evidence>
<name>A0A1C5H2X6_9ACTN</name>
<protein>
    <submittedName>
        <fullName evidence="1">Uncharacterized protein</fullName>
    </submittedName>
</protein>
<sequence length="89" mass="9073">MGRWWKWFVRVGRVAADLVGKVLPEGCGAGRSLLSGRLVGVPDGPAAPRCGGAVGVARNQRAGSYALLPSGGGCRRRGSGVGEGRRADG</sequence>
<dbReference type="Proteomes" id="UP000198226">
    <property type="component" value="Chromosome I"/>
</dbReference>
<reference evidence="2" key="1">
    <citation type="submission" date="2016-06" db="EMBL/GenBank/DDBJ databases">
        <authorList>
            <person name="Varghese N."/>
            <person name="Submissions Spin"/>
        </authorList>
    </citation>
    <scope>NUCLEOTIDE SEQUENCE [LARGE SCALE GENOMIC DNA]</scope>
    <source>
        <strain evidence="2">DSM 44983</strain>
    </source>
</reference>
<proteinExistence type="predicted"/>
<accession>A0A1C5H2X6</accession>
<dbReference type="AlphaFoldDB" id="A0A1C5H2X6"/>
<organism evidence="1 2">
    <name type="scientific">Micromonospora rifamycinica</name>
    <dbReference type="NCBI Taxonomy" id="291594"/>
    <lineage>
        <taxon>Bacteria</taxon>
        <taxon>Bacillati</taxon>
        <taxon>Actinomycetota</taxon>
        <taxon>Actinomycetes</taxon>
        <taxon>Micromonosporales</taxon>
        <taxon>Micromonosporaceae</taxon>
        <taxon>Micromonospora</taxon>
    </lineage>
</organism>
<gene>
    <name evidence="1" type="ORF">GA0070623_0643</name>
</gene>
<dbReference type="EMBL" id="LT607752">
    <property type="protein sequence ID" value="SCG40227.1"/>
    <property type="molecule type" value="Genomic_DNA"/>
</dbReference>